<sequence length="377" mass="41620">MGNFHISITKAMGINPLGFHSAEEKDRYSSSHHALDQSERGDWKGSIPDEIWREINGYIHALGHKPERFPEEAKLLSYLIRHMHLHPQEKQMINAATSRGSIDFLSRMQVDHHMLPVYTSPHSTLGFPSSWPALLHEEEAPLFFQSSTCSSFGLTLQNAFAWLKSGLADTFIAAAVECPTAPLTIDQMKAIRIYAQDEAVAYPCQSMDFQKDQNTMVLGEGAYAFQLEQHSPKSLAYLKGVGSAMEKIHHSTELSQTGDCIVSASKDAFKNFPKENIDLIIGHFPGTKLGDLAEKTAYESIFGEVPYTLSNKWKIGHSLGASLAANLDLAIHILQHQELPKLPAYIQQNTPPPTTIKNILITALGFGGQAICAVVGK</sequence>
<dbReference type="InterPro" id="IPR014030">
    <property type="entry name" value="Ketoacyl_synth_N"/>
</dbReference>
<evidence type="ECO:0000256" key="1">
    <source>
        <dbReference type="ARBA" id="ARBA00008467"/>
    </source>
</evidence>
<dbReference type="PANTHER" id="PTHR11712:SF336">
    <property type="entry name" value="3-OXOACYL-[ACYL-CARRIER-PROTEIN] SYNTHASE, MITOCHONDRIAL"/>
    <property type="match status" value="1"/>
</dbReference>
<evidence type="ECO:0000259" key="4">
    <source>
        <dbReference type="PROSITE" id="PS52004"/>
    </source>
</evidence>
<accession>L0FSW7</accession>
<dbReference type="GO" id="GO:0004315">
    <property type="term" value="F:3-oxoacyl-[acyl-carrier-protein] synthase activity"/>
    <property type="evidence" value="ECO:0007669"/>
    <property type="project" value="TreeGrafter"/>
</dbReference>
<gene>
    <name evidence="5" type="ordered locus">Echvi_0095</name>
</gene>
<dbReference type="HOGENOM" id="CLU_715488_0_0_10"/>
<dbReference type="InterPro" id="IPR014031">
    <property type="entry name" value="Ketoacyl_synth_C"/>
</dbReference>
<proteinExistence type="inferred from homology"/>
<dbReference type="KEGG" id="evi:Echvi_0095"/>
<dbReference type="InterPro" id="IPR020841">
    <property type="entry name" value="PKS_Beta-ketoAc_synthase_dom"/>
</dbReference>
<dbReference type="PATRIC" id="fig|926556.3.peg.96"/>
<comment type="similarity">
    <text evidence="1 3">Belongs to the thiolase-like superfamily. Beta-ketoacyl-ACP synthases family.</text>
</comment>
<feature type="domain" description="Ketosynthase family 3 (KS3)" evidence="4">
    <location>
        <begin position="1"/>
        <end position="377"/>
    </location>
</feature>
<dbReference type="GO" id="GO:0006633">
    <property type="term" value="P:fatty acid biosynthetic process"/>
    <property type="evidence" value="ECO:0007669"/>
    <property type="project" value="TreeGrafter"/>
</dbReference>
<dbReference type="AlphaFoldDB" id="L0FSW7"/>
<dbReference type="Proteomes" id="UP000010796">
    <property type="component" value="Chromosome"/>
</dbReference>
<keyword evidence="6" id="KW-1185">Reference proteome</keyword>
<dbReference type="eggNOG" id="COG0304">
    <property type="taxonomic scope" value="Bacteria"/>
</dbReference>
<organism evidence="5 6">
    <name type="scientific">Echinicola vietnamensis (strain DSM 17526 / LMG 23754 / KMM 6221)</name>
    <dbReference type="NCBI Taxonomy" id="926556"/>
    <lineage>
        <taxon>Bacteria</taxon>
        <taxon>Pseudomonadati</taxon>
        <taxon>Bacteroidota</taxon>
        <taxon>Cytophagia</taxon>
        <taxon>Cytophagales</taxon>
        <taxon>Cyclobacteriaceae</taxon>
        <taxon>Echinicola</taxon>
    </lineage>
</organism>
<dbReference type="STRING" id="926556.Echvi_0095"/>
<dbReference type="InterPro" id="IPR016039">
    <property type="entry name" value="Thiolase-like"/>
</dbReference>
<keyword evidence="2 3" id="KW-0808">Transferase</keyword>
<dbReference type="Pfam" id="PF00109">
    <property type="entry name" value="ketoacyl-synt"/>
    <property type="match status" value="1"/>
</dbReference>
<reference evidence="6" key="1">
    <citation type="submission" date="2012-02" db="EMBL/GenBank/DDBJ databases">
        <title>The complete genome of Echinicola vietnamensis DSM 17526.</title>
        <authorList>
            <person name="Lucas S."/>
            <person name="Copeland A."/>
            <person name="Lapidus A."/>
            <person name="Glavina del Rio T."/>
            <person name="Dalin E."/>
            <person name="Tice H."/>
            <person name="Bruce D."/>
            <person name="Goodwin L."/>
            <person name="Pitluck S."/>
            <person name="Peters L."/>
            <person name="Ovchinnikova G."/>
            <person name="Teshima H."/>
            <person name="Kyrpides N."/>
            <person name="Mavromatis K."/>
            <person name="Ivanova N."/>
            <person name="Brettin T."/>
            <person name="Detter J.C."/>
            <person name="Han C."/>
            <person name="Larimer F."/>
            <person name="Land M."/>
            <person name="Hauser L."/>
            <person name="Markowitz V."/>
            <person name="Cheng J.-F."/>
            <person name="Hugenholtz P."/>
            <person name="Woyke T."/>
            <person name="Wu D."/>
            <person name="Brambilla E."/>
            <person name="Klenk H.-P."/>
            <person name="Eisen J.A."/>
        </authorList>
    </citation>
    <scope>NUCLEOTIDE SEQUENCE [LARGE SCALE GENOMIC DNA]</scope>
    <source>
        <strain evidence="6">DSM 17526 / LMG 23754 / KMM 6221</strain>
    </source>
</reference>
<dbReference type="PROSITE" id="PS52004">
    <property type="entry name" value="KS3_2"/>
    <property type="match status" value="1"/>
</dbReference>
<dbReference type="OrthoDB" id="1141849at2"/>
<evidence type="ECO:0000256" key="2">
    <source>
        <dbReference type="ARBA" id="ARBA00022679"/>
    </source>
</evidence>
<evidence type="ECO:0000313" key="5">
    <source>
        <dbReference type="EMBL" id="AGA76392.1"/>
    </source>
</evidence>
<name>L0FSW7_ECHVK</name>
<dbReference type="InterPro" id="IPR000794">
    <property type="entry name" value="Beta-ketoacyl_synthase"/>
</dbReference>
<evidence type="ECO:0000256" key="3">
    <source>
        <dbReference type="RuleBase" id="RU003694"/>
    </source>
</evidence>
<dbReference type="RefSeq" id="WP_015263960.1">
    <property type="nucleotide sequence ID" value="NC_019904.1"/>
</dbReference>
<dbReference type="EMBL" id="CP003346">
    <property type="protein sequence ID" value="AGA76392.1"/>
    <property type="molecule type" value="Genomic_DNA"/>
</dbReference>
<dbReference type="Pfam" id="PF02801">
    <property type="entry name" value="Ketoacyl-synt_C"/>
    <property type="match status" value="1"/>
</dbReference>
<dbReference type="Gene3D" id="3.40.47.10">
    <property type="match status" value="1"/>
</dbReference>
<dbReference type="SUPFAM" id="SSF53901">
    <property type="entry name" value="Thiolase-like"/>
    <property type="match status" value="1"/>
</dbReference>
<dbReference type="PANTHER" id="PTHR11712">
    <property type="entry name" value="POLYKETIDE SYNTHASE-RELATED"/>
    <property type="match status" value="1"/>
</dbReference>
<evidence type="ECO:0000313" key="6">
    <source>
        <dbReference type="Proteomes" id="UP000010796"/>
    </source>
</evidence>
<protein>
    <submittedName>
        <fullName evidence="5">3-oxoacyl-(Acyl-carrier-protein) synthase</fullName>
    </submittedName>
</protein>